<proteinExistence type="inferred from homology"/>
<evidence type="ECO:0000256" key="9">
    <source>
        <dbReference type="RuleBase" id="RU362042"/>
    </source>
</evidence>
<comment type="similarity">
    <text evidence="3 9">Belongs to the peptidase S26 family.</text>
</comment>
<dbReference type="InterPro" id="IPR000223">
    <property type="entry name" value="Pept_S26A_signal_pept_1"/>
</dbReference>
<dbReference type="GO" id="GO:0005886">
    <property type="term" value="C:plasma membrane"/>
    <property type="evidence" value="ECO:0007669"/>
    <property type="project" value="UniProtKB-SubCell"/>
</dbReference>
<dbReference type="PANTHER" id="PTHR43390:SF1">
    <property type="entry name" value="CHLOROPLAST PROCESSING PEPTIDASE"/>
    <property type="match status" value="1"/>
</dbReference>
<evidence type="ECO:0000256" key="2">
    <source>
        <dbReference type="ARBA" id="ARBA00004401"/>
    </source>
</evidence>
<dbReference type="InterPro" id="IPR019533">
    <property type="entry name" value="Peptidase_S26"/>
</dbReference>
<keyword evidence="8" id="KW-0812">Transmembrane</keyword>
<dbReference type="SUPFAM" id="SSF51306">
    <property type="entry name" value="LexA/Signal peptidase"/>
    <property type="match status" value="1"/>
</dbReference>
<keyword evidence="6 8" id="KW-0378">Hydrolase</keyword>
<dbReference type="PROSITE" id="PS00501">
    <property type="entry name" value="SPASE_I_1"/>
    <property type="match status" value="1"/>
</dbReference>
<dbReference type="Proteomes" id="UP000190286">
    <property type="component" value="Unassembled WGS sequence"/>
</dbReference>
<evidence type="ECO:0000256" key="6">
    <source>
        <dbReference type="ARBA" id="ARBA00022801"/>
    </source>
</evidence>
<gene>
    <name evidence="11" type="ORF">SAMN02745178_01128</name>
</gene>
<organism evidence="11 12">
    <name type="scientific">Gemmiger formicilis</name>
    <dbReference type="NCBI Taxonomy" id="745368"/>
    <lineage>
        <taxon>Bacteria</taxon>
        <taxon>Bacillati</taxon>
        <taxon>Bacillota</taxon>
        <taxon>Clostridia</taxon>
        <taxon>Eubacteriales</taxon>
        <taxon>Gemmiger</taxon>
    </lineage>
</organism>
<evidence type="ECO:0000256" key="7">
    <source>
        <dbReference type="PIRSR" id="PIRSR600223-1"/>
    </source>
</evidence>
<dbReference type="InterPro" id="IPR036286">
    <property type="entry name" value="LexA/Signal_pep-like_sf"/>
</dbReference>
<dbReference type="Pfam" id="PF10502">
    <property type="entry name" value="Peptidase_S26"/>
    <property type="match status" value="1"/>
</dbReference>
<evidence type="ECO:0000313" key="12">
    <source>
        <dbReference type="Proteomes" id="UP000190286"/>
    </source>
</evidence>
<dbReference type="AlphaFoldDB" id="A0A1T4WWT9"/>
<evidence type="ECO:0000259" key="10">
    <source>
        <dbReference type="Pfam" id="PF10502"/>
    </source>
</evidence>
<dbReference type="PRINTS" id="PR00727">
    <property type="entry name" value="LEADERPTASE"/>
</dbReference>
<evidence type="ECO:0000256" key="8">
    <source>
        <dbReference type="RuleBase" id="RU003993"/>
    </source>
</evidence>
<dbReference type="EMBL" id="FUYF01000004">
    <property type="protein sequence ID" value="SKA81617.1"/>
    <property type="molecule type" value="Genomic_DNA"/>
</dbReference>
<dbReference type="GO" id="GO:0004252">
    <property type="term" value="F:serine-type endopeptidase activity"/>
    <property type="evidence" value="ECO:0007669"/>
    <property type="project" value="InterPro"/>
</dbReference>
<feature type="active site" evidence="7">
    <location>
        <position position="62"/>
    </location>
</feature>
<keyword evidence="8" id="KW-0472">Membrane</keyword>
<name>A0A1T4WWT9_9FIRM</name>
<keyword evidence="5 8" id="KW-0645">Protease</keyword>
<keyword evidence="8" id="KW-1133">Transmembrane helix</keyword>
<dbReference type="CDD" id="cd06530">
    <property type="entry name" value="S26_SPase_I"/>
    <property type="match status" value="1"/>
</dbReference>
<dbReference type="NCBIfam" id="TIGR02227">
    <property type="entry name" value="sigpep_I_bact"/>
    <property type="match status" value="1"/>
</dbReference>
<comment type="subcellular location">
    <subcellularLocation>
        <location evidence="2">Cell membrane</location>
        <topology evidence="2">Single-pass type II membrane protein</topology>
    </subcellularLocation>
    <subcellularLocation>
        <location evidence="9">Membrane</location>
        <topology evidence="9">Single-pass type II membrane protein</topology>
    </subcellularLocation>
</comment>
<dbReference type="PROSITE" id="PS00760">
    <property type="entry name" value="SPASE_I_2"/>
    <property type="match status" value="1"/>
</dbReference>
<dbReference type="InterPro" id="IPR019756">
    <property type="entry name" value="Pept_S26A_signal_pept_1_Ser-AS"/>
</dbReference>
<dbReference type="GO" id="GO:0009003">
    <property type="term" value="F:signal peptidase activity"/>
    <property type="evidence" value="ECO:0007669"/>
    <property type="project" value="UniProtKB-EC"/>
</dbReference>
<dbReference type="Gene3D" id="2.10.109.10">
    <property type="entry name" value="Umud Fragment, subunit A"/>
    <property type="match status" value="1"/>
</dbReference>
<evidence type="ECO:0000256" key="4">
    <source>
        <dbReference type="ARBA" id="ARBA00013208"/>
    </source>
</evidence>
<accession>A0A1T4WWT9</accession>
<dbReference type="InterPro" id="IPR019757">
    <property type="entry name" value="Pept_S26A_signal_pept_1_Lys-AS"/>
</dbReference>
<dbReference type="GO" id="GO:0006465">
    <property type="term" value="P:signal peptide processing"/>
    <property type="evidence" value="ECO:0007669"/>
    <property type="project" value="InterPro"/>
</dbReference>
<evidence type="ECO:0000256" key="3">
    <source>
        <dbReference type="ARBA" id="ARBA00009370"/>
    </source>
</evidence>
<feature type="domain" description="Peptidase S26" evidence="10">
    <location>
        <begin position="32"/>
        <end position="187"/>
    </location>
</feature>
<protein>
    <recommendedName>
        <fullName evidence="4 8">Signal peptidase I</fullName>
        <ecNumber evidence="4 8">3.4.21.89</ecNumber>
    </recommendedName>
</protein>
<keyword evidence="12" id="KW-1185">Reference proteome</keyword>
<dbReference type="PANTHER" id="PTHR43390">
    <property type="entry name" value="SIGNAL PEPTIDASE I"/>
    <property type="match status" value="1"/>
</dbReference>
<evidence type="ECO:0000256" key="1">
    <source>
        <dbReference type="ARBA" id="ARBA00000677"/>
    </source>
</evidence>
<feature type="transmembrane region" description="Helical" evidence="8">
    <location>
        <begin position="34"/>
        <end position="53"/>
    </location>
</feature>
<feature type="active site" evidence="7">
    <location>
        <position position="101"/>
    </location>
</feature>
<dbReference type="STRING" id="745368.SAMN02745178_01128"/>
<reference evidence="11 12" key="1">
    <citation type="submission" date="2017-02" db="EMBL/GenBank/DDBJ databases">
        <authorList>
            <person name="Peterson S.W."/>
        </authorList>
    </citation>
    <scope>NUCLEOTIDE SEQUENCE [LARGE SCALE GENOMIC DNA]</scope>
    <source>
        <strain evidence="11 12">ATCC 27749</strain>
    </source>
</reference>
<comment type="catalytic activity">
    <reaction evidence="1 8">
        <text>Cleavage of hydrophobic, N-terminal signal or leader sequences from secreted and periplasmic proteins.</text>
        <dbReference type="EC" id="3.4.21.89"/>
    </reaction>
</comment>
<sequence length="197" mass="22047">MAFSLFSYFFKRVVENMAASFKDRYRRNKETLEWYDALAMAVAVIALVFTFGVRIVKVDGHSMDPTLSNGERILINLLKKPDYDDIVVVDGYTEYGRPLVKRVIGKGGDTIDIDFTAGIVYRNGEALDEPYTAEPTYLYESVDFPITVPDGCLFLMGDNRNNSTDSRDTRVGCVDERDIMGAAVLRVLPFGKIGAAQ</sequence>
<evidence type="ECO:0000313" key="11">
    <source>
        <dbReference type="EMBL" id="SKA81617.1"/>
    </source>
</evidence>
<dbReference type="EC" id="3.4.21.89" evidence="4 8"/>
<evidence type="ECO:0000256" key="5">
    <source>
        <dbReference type="ARBA" id="ARBA00022670"/>
    </source>
</evidence>